<feature type="domain" description="SnoaL-like" evidence="1">
    <location>
        <begin position="15"/>
        <end position="108"/>
    </location>
</feature>
<dbReference type="Gene3D" id="3.10.450.50">
    <property type="match status" value="1"/>
</dbReference>
<keyword evidence="3" id="KW-1185">Reference proteome</keyword>
<evidence type="ECO:0000313" key="2">
    <source>
        <dbReference type="EMBL" id="MBN4066821.1"/>
    </source>
</evidence>
<dbReference type="Pfam" id="PF12680">
    <property type="entry name" value="SnoaL_2"/>
    <property type="match status" value="1"/>
</dbReference>
<gene>
    <name evidence="2" type="ORF">JYU14_01915</name>
</gene>
<accession>A0ABS3AQ46</accession>
<sequence>MATMTHTNLIEQTNQYIQAFTSKNLTKVAEFLTEDFVLEDPVVVRVEGKEAALNAIEEIFNANESIDFKAKNIFCDNNYTIIEFILVLGNNTLKGTDVIRWEGGKMAELRAYLDLSKTST</sequence>
<comment type="caution">
    <text evidence="2">The sequence shown here is derived from an EMBL/GenBank/DDBJ whole genome shotgun (WGS) entry which is preliminary data.</text>
</comment>
<evidence type="ECO:0000313" key="3">
    <source>
        <dbReference type="Proteomes" id="UP000722121"/>
    </source>
</evidence>
<dbReference type="InterPro" id="IPR037401">
    <property type="entry name" value="SnoaL-like"/>
</dbReference>
<proteinExistence type="predicted"/>
<dbReference type="EMBL" id="JAFITR010000027">
    <property type="protein sequence ID" value="MBN4066821.1"/>
    <property type="molecule type" value="Genomic_DNA"/>
</dbReference>
<organism evidence="2 3">
    <name type="scientific">Simkania negevensis</name>
    <dbReference type="NCBI Taxonomy" id="83561"/>
    <lineage>
        <taxon>Bacteria</taxon>
        <taxon>Pseudomonadati</taxon>
        <taxon>Chlamydiota</taxon>
        <taxon>Chlamydiia</taxon>
        <taxon>Parachlamydiales</taxon>
        <taxon>Simkaniaceae</taxon>
        <taxon>Simkania</taxon>
    </lineage>
</organism>
<name>A0ABS3AQ46_9BACT</name>
<evidence type="ECO:0000259" key="1">
    <source>
        <dbReference type="Pfam" id="PF12680"/>
    </source>
</evidence>
<dbReference type="SUPFAM" id="SSF54427">
    <property type="entry name" value="NTF2-like"/>
    <property type="match status" value="1"/>
</dbReference>
<dbReference type="InterPro" id="IPR032710">
    <property type="entry name" value="NTF2-like_dom_sf"/>
</dbReference>
<reference evidence="2 3" key="1">
    <citation type="submission" date="2021-02" db="EMBL/GenBank/DDBJ databases">
        <title>Activity-based single-cell genomes from oceanic crustal fluid captures similar information to metagenomic and metatranscriptomic surveys with orders of magnitude less sampling.</title>
        <authorList>
            <person name="D'Angelo T.S."/>
            <person name="Orcutt B.N."/>
        </authorList>
    </citation>
    <scope>NUCLEOTIDE SEQUENCE [LARGE SCALE GENOMIC DNA]</scope>
    <source>
        <strain evidence="2">AH-315-G07</strain>
    </source>
</reference>
<protein>
    <submittedName>
        <fullName evidence="2">Nuclear transport factor 2 family protein</fullName>
    </submittedName>
</protein>
<dbReference type="Proteomes" id="UP000722121">
    <property type="component" value="Unassembled WGS sequence"/>
</dbReference>